<keyword evidence="3 6" id="KW-1133">Transmembrane helix</keyword>
<keyword evidence="9" id="KW-1185">Reference proteome</keyword>
<evidence type="ECO:0000256" key="2">
    <source>
        <dbReference type="ARBA" id="ARBA00022692"/>
    </source>
</evidence>
<feature type="transmembrane region" description="Helical" evidence="6">
    <location>
        <begin position="68"/>
        <end position="87"/>
    </location>
</feature>
<evidence type="ECO:0000259" key="7">
    <source>
        <dbReference type="Pfam" id="PF04932"/>
    </source>
</evidence>
<evidence type="ECO:0000313" key="9">
    <source>
        <dbReference type="Proteomes" id="UP000436989"/>
    </source>
</evidence>
<protein>
    <recommendedName>
        <fullName evidence="7">O-antigen ligase-related domain-containing protein</fullName>
    </recommendedName>
</protein>
<feature type="domain" description="O-antigen ligase-related" evidence="7">
    <location>
        <begin position="237"/>
        <end position="375"/>
    </location>
</feature>
<keyword evidence="4 6" id="KW-0472">Membrane</keyword>
<feature type="region of interest" description="Disordered" evidence="5">
    <location>
        <begin position="458"/>
        <end position="477"/>
    </location>
</feature>
<dbReference type="Proteomes" id="UP000436989">
    <property type="component" value="Unassembled WGS sequence"/>
</dbReference>
<dbReference type="EMBL" id="WOGU01000003">
    <property type="protein sequence ID" value="MUN62393.1"/>
    <property type="molecule type" value="Genomic_DNA"/>
</dbReference>
<evidence type="ECO:0000256" key="6">
    <source>
        <dbReference type="SAM" id="Phobius"/>
    </source>
</evidence>
<feature type="transmembrane region" description="Helical" evidence="6">
    <location>
        <begin position="397"/>
        <end position="413"/>
    </location>
</feature>
<feature type="transmembrane region" description="Helical" evidence="6">
    <location>
        <begin position="419"/>
        <end position="439"/>
    </location>
</feature>
<accession>A0A6N8GM95</accession>
<dbReference type="PANTHER" id="PTHR37422">
    <property type="entry name" value="TEICHURONIC ACID BIOSYNTHESIS PROTEIN TUAE"/>
    <property type="match status" value="1"/>
</dbReference>
<dbReference type="GO" id="GO:0016020">
    <property type="term" value="C:membrane"/>
    <property type="evidence" value="ECO:0007669"/>
    <property type="project" value="UniProtKB-SubCell"/>
</dbReference>
<dbReference type="Pfam" id="PF04932">
    <property type="entry name" value="Wzy_C"/>
    <property type="match status" value="1"/>
</dbReference>
<evidence type="ECO:0000256" key="4">
    <source>
        <dbReference type="ARBA" id="ARBA00023136"/>
    </source>
</evidence>
<dbReference type="AlphaFoldDB" id="A0A6N8GM95"/>
<feature type="transmembrane region" description="Helical" evidence="6">
    <location>
        <begin position="368"/>
        <end position="388"/>
    </location>
</feature>
<feature type="transmembrane region" description="Helical" evidence="6">
    <location>
        <begin position="275"/>
        <end position="295"/>
    </location>
</feature>
<feature type="transmembrane region" description="Helical" evidence="6">
    <location>
        <begin position="128"/>
        <end position="148"/>
    </location>
</feature>
<feature type="transmembrane region" description="Helical" evidence="6">
    <location>
        <begin position="154"/>
        <end position="171"/>
    </location>
</feature>
<name>A0A6N8GM95_9MICC</name>
<dbReference type="InterPro" id="IPR051533">
    <property type="entry name" value="WaaL-like"/>
</dbReference>
<evidence type="ECO:0000256" key="5">
    <source>
        <dbReference type="SAM" id="MobiDB-lite"/>
    </source>
</evidence>
<feature type="transmembrane region" description="Helical" evidence="6">
    <location>
        <begin position="183"/>
        <end position="206"/>
    </location>
</feature>
<comment type="caution">
    <text evidence="8">The sequence shown here is derived from an EMBL/GenBank/DDBJ whole genome shotgun (WGS) entry which is preliminary data.</text>
</comment>
<evidence type="ECO:0000256" key="3">
    <source>
        <dbReference type="ARBA" id="ARBA00022989"/>
    </source>
</evidence>
<feature type="compositionally biased region" description="Polar residues" evidence="5">
    <location>
        <begin position="459"/>
        <end position="470"/>
    </location>
</feature>
<proteinExistence type="predicted"/>
<keyword evidence="2 6" id="KW-0812">Transmembrane</keyword>
<feature type="transmembrane region" description="Helical" evidence="6">
    <location>
        <begin position="93"/>
        <end position="116"/>
    </location>
</feature>
<reference evidence="8 9" key="1">
    <citation type="submission" date="2019-12" db="EMBL/GenBank/DDBJ databases">
        <authorList>
            <person name="Shi Y."/>
        </authorList>
    </citation>
    <scope>NUCLEOTIDE SEQUENCE [LARGE SCALE GENOMIC DNA]</scope>
    <source>
        <strain evidence="8 9">JCM 17929</strain>
    </source>
</reference>
<sequence length="477" mass="51833">MAQVVAAMPRFCPITSPVQLAFTGPLESSITSLTIKTDGQPPRARHLSVSAGPTVRVSRMVSPRRKRLPLMGWMALSWFLVIDVLTSVQAGPISLSGLFTIATALLCVWYLALIYIKKHGEVPRKAVPWPLVAFLLLSWVQLLFGPSLLGVQNVAVYTGFIGAMLAAARWAPVWQTTSFLRALRLVAITAPLIFLIAWAAGVQVYGERAYALTAMLFTAVLIPYRGQRLAYKAGPYLVVATIFLSLSRTAAIIAAVLLVFTAVRSRRRYRVARAAALASVVGVALFWAVTSYAPFRDRFLVGDQALAVGGLNISTSGRSALWGALIDSAAEAPWFGHGPGSSNQLMIDVFDGIAHPHNDYLRLYHDSGIVGASLFTAGLLILIYRVWLRVCRTDDQIHWVAFLSLLGGAIAAVTDNVIVYAFVVVPLGVIVGCSLAQPVPTKRRKRRILPNQAAALHQLNPTDPSGYNTQRPKEITR</sequence>
<organism evidence="8 9">
    <name type="scientific">Kocuria sediminis</name>
    <dbReference type="NCBI Taxonomy" id="1038857"/>
    <lineage>
        <taxon>Bacteria</taxon>
        <taxon>Bacillati</taxon>
        <taxon>Actinomycetota</taxon>
        <taxon>Actinomycetes</taxon>
        <taxon>Micrococcales</taxon>
        <taxon>Micrococcaceae</taxon>
        <taxon>Kocuria</taxon>
    </lineage>
</organism>
<gene>
    <name evidence="8" type="ORF">GMA12_04425</name>
</gene>
<dbReference type="InterPro" id="IPR007016">
    <property type="entry name" value="O-antigen_ligase-rel_domated"/>
</dbReference>
<dbReference type="PANTHER" id="PTHR37422:SF13">
    <property type="entry name" value="LIPOPOLYSACCHARIDE BIOSYNTHESIS PROTEIN PA4999-RELATED"/>
    <property type="match status" value="1"/>
</dbReference>
<evidence type="ECO:0000256" key="1">
    <source>
        <dbReference type="ARBA" id="ARBA00004141"/>
    </source>
</evidence>
<comment type="subcellular location">
    <subcellularLocation>
        <location evidence="1">Membrane</location>
        <topology evidence="1">Multi-pass membrane protein</topology>
    </subcellularLocation>
</comment>
<feature type="transmembrane region" description="Helical" evidence="6">
    <location>
        <begin position="236"/>
        <end position="263"/>
    </location>
</feature>
<evidence type="ECO:0000313" key="8">
    <source>
        <dbReference type="EMBL" id="MUN62393.1"/>
    </source>
</evidence>